<organism evidence="2 3">
    <name type="scientific">Neolamprologus brichardi</name>
    <name type="common">Fairy cichlid</name>
    <name type="synonym">Lamprologus brichardi</name>
    <dbReference type="NCBI Taxonomy" id="32507"/>
    <lineage>
        <taxon>Eukaryota</taxon>
        <taxon>Metazoa</taxon>
        <taxon>Chordata</taxon>
        <taxon>Craniata</taxon>
        <taxon>Vertebrata</taxon>
        <taxon>Euteleostomi</taxon>
        <taxon>Actinopterygii</taxon>
        <taxon>Neopterygii</taxon>
        <taxon>Teleostei</taxon>
        <taxon>Neoteleostei</taxon>
        <taxon>Acanthomorphata</taxon>
        <taxon>Ovalentaria</taxon>
        <taxon>Cichlomorphae</taxon>
        <taxon>Cichliformes</taxon>
        <taxon>Cichlidae</taxon>
        <taxon>African cichlids</taxon>
        <taxon>Pseudocrenilabrinae</taxon>
        <taxon>Lamprologini</taxon>
        <taxon>Neolamprologus</taxon>
    </lineage>
</organism>
<dbReference type="Bgee" id="ENSNBRG00000002818">
    <property type="expression patterns" value="Expressed in mesonephros and 7 other cell types or tissues"/>
</dbReference>
<dbReference type="GeneTree" id="ENSGT00390000001700"/>
<keyword evidence="3" id="KW-1185">Reference proteome</keyword>
<dbReference type="OMA" id="AYHESID"/>
<evidence type="ECO:0000313" key="2">
    <source>
        <dbReference type="Ensembl" id="ENSNBRP00000003536.1"/>
    </source>
</evidence>
<reference evidence="2" key="1">
    <citation type="submission" date="2025-08" db="UniProtKB">
        <authorList>
            <consortium name="Ensembl"/>
        </authorList>
    </citation>
    <scope>IDENTIFICATION</scope>
</reference>
<dbReference type="PANTHER" id="PTHR31333:SF6">
    <property type="entry name" value="MUM1 LIKE 1"/>
    <property type="match status" value="1"/>
</dbReference>
<dbReference type="STRING" id="32507.ENSNBRP00000003536"/>
<dbReference type="Ensembl" id="ENSNBRT00000003658.1">
    <property type="protein sequence ID" value="ENSNBRP00000003536.1"/>
    <property type="gene ID" value="ENSNBRG00000002818.1"/>
</dbReference>
<evidence type="ECO:0000259" key="1">
    <source>
        <dbReference type="Pfam" id="PF20886"/>
    </source>
</evidence>
<reference evidence="2" key="2">
    <citation type="submission" date="2025-09" db="UniProtKB">
        <authorList>
            <consortium name="Ensembl"/>
        </authorList>
    </citation>
    <scope>IDENTIFICATION</scope>
</reference>
<dbReference type="PANTHER" id="PTHR31333">
    <property type="entry name" value="PWWP DOMAIN-CONTAINING DNA REPAIR FACTOR 3 FAMILY MEMBER"/>
    <property type="match status" value="1"/>
</dbReference>
<dbReference type="AlphaFoldDB" id="A0A3Q4G5G5"/>
<protein>
    <recommendedName>
        <fullName evidence="1">PWWP domain-containing protein</fullName>
    </recommendedName>
</protein>
<accession>A0A3Q4G5G5</accession>
<dbReference type="InterPro" id="IPR048795">
    <property type="entry name" value="PWP3A_3B_4_C"/>
</dbReference>
<name>A0A3Q4G5G5_NEOBR</name>
<dbReference type="Proteomes" id="UP000261580">
    <property type="component" value="Unassembled WGS sequence"/>
</dbReference>
<dbReference type="Pfam" id="PF20886">
    <property type="entry name" value="PWP3A-B_C"/>
    <property type="match status" value="1"/>
</dbReference>
<evidence type="ECO:0000313" key="3">
    <source>
        <dbReference type="Proteomes" id="UP000261580"/>
    </source>
</evidence>
<dbReference type="InterPro" id="IPR040263">
    <property type="entry name" value="PWP3A_3B_4"/>
</dbReference>
<proteinExistence type="predicted"/>
<feature type="domain" description="PWWP" evidence="1">
    <location>
        <begin position="76"/>
        <end position="218"/>
    </location>
</feature>
<sequence>FKQRRAKESYDAAISWSLDLITDYRIRIGELLMYPKAASERLTIISDSTMEEPCDVKEDSFSEQQKDIRCSKRLLPDRTHAAHNRANEKLVHFIVKQHMVDAHLLAVIHGQEKSRWLRSFLSDNRRRVVNIYLEDDHQLDQVYCYLNELYTAAVANAPCVADVKSMDRVPFVLDVLLPEAIIYAIAGVDNISVKTAEEKYLRGRCISNRERQQFDLKIEQQMRKKSHPNTSIIL</sequence>